<keyword evidence="2" id="KW-1185">Reference proteome</keyword>
<reference evidence="1 2" key="1">
    <citation type="submission" date="2020-04" db="EMBL/GenBank/DDBJ databases">
        <authorList>
            <person name="Laetsch R D."/>
            <person name="Stevens L."/>
            <person name="Kumar S."/>
            <person name="Blaxter L. M."/>
        </authorList>
    </citation>
    <scope>NUCLEOTIDE SEQUENCE [LARGE SCALE GENOMIC DNA]</scope>
</reference>
<dbReference type="AlphaFoldDB" id="A0A8S1F4E0"/>
<protein>
    <submittedName>
        <fullName evidence="1">Uncharacterized protein</fullName>
    </submittedName>
</protein>
<proteinExistence type="predicted"/>
<evidence type="ECO:0000313" key="1">
    <source>
        <dbReference type="EMBL" id="CAB3408764.1"/>
    </source>
</evidence>
<dbReference type="OrthoDB" id="5906463at2759"/>
<dbReference type="EMBL" id="CADEPM010000007">
    <property type="protein sequence ID" value="CAB3408764.1"/>
    <property type="molecule type" value="Genomic_DNA"/>
</dbReference>
<comment type="caution">
    <text evidence="1">The sequence shown here is derived from an EMBL/GenBank/DDBJ whole genome shotgun (WGS) entry which is preliminary data.</text>
</comment>
<organism evidence="1 2">
    <name type="scientific">Caenorhabditis bovis</name>
    <dbReference type="NCBI Taxonomy" id="2654633"/>
    <lineage>
        <taxon>Eukaryota</taxon>
        <taxon>Metazoa</taxon>
        <taxon>Ecdysozoa</taxon>
        <taxon>Nematoda</taxon>
        <taxon>Chromadorea</taxon>
        <taxon>Rhabditida</taxon>
        <taxon>Rhabditina</taxon>
        <taxon>Rhabditomorpha</taxon>
        <taxon>Rhabditoidea</taxon>
        <taxon>Rhabditidae</taxon>
        <taxon>Peloderinae</taxon>
        <taxon>Caenorhabditis</taxon>
    </lineage>
</organism>
<accession>A0A8S1F4E0</accession>
<evidence type="ECO:0000313" key="2">
    <source>
        <dbReference type="Proteomes" id="UP000494206"/>
    </source>
</evidence>
<dbReference type="Proteomes" id="UP000494206">
    <property type="component" value="Unassembled WGS sequence"/>
</dbReference>
<gene>
    <name evidence="1" type="ORF">CBOVIS_LOCUS10504</name>
</gene>
<sequence>MGNNAEKLAGFVQSISAKKELTDRKAFENLLRQRNECKEKLEVALNRLATCITETNDAIKFRIQKITPRMVSANSRLDMVNTHFQKFLMRVRENLDHLDSQQLETNREFDEIRRKTYLARKYAKKKSGMMRTCYNWCVSAANWVLVKLGFNVKLPLATKKKSRSARLEFNESEMLKIDLRKSLQ</sequence>
<name>A0A8S1F4E0_9PELO</name>